<feature type="transmembrane region" description="Helical" evidence="9">
    <location>
        <begin position="77"/>
        <end position="97"/>
    </location>
</feature>
<evidence type="ECO:0000256" key="4">
    <source>
        <dbReference type="ARBA" id="ARBA00022989"/>
    </source>
</evidence>
<feature type="compositionally biased region" description="Acidic residues" evidence="8">
    <location>
        <begin position="539"/>
        <end position="556"/>
    </location>
</feature>
<evidence type="ECO:0000259" key="11">
    <source>
        <dbReference type="Pfam" id="PF08030"/>
    </source>
</evidence>
<evidence type="ECO:0000259" key="10">
    <source>
        <dbReference type="Pfam" id="PF01794"/>
    </source>
</evidence>
<dbReference type="SFLD" id="SFLDS00052">
    <property type="entry name" value="Ferric_Reductase_Domain"/>
    <property type="match status" value="1"/>
</dbReference>
<keyword evidence="2" id="KW-0813">Transport</keyword>
<organism evidence="12 13">
    <name type="scientific">Psilocybe cf. subviscida</name>
    <dbReference type="NCBI Taxonomy" id="2480587"/>
    <lineage>
        <taxon>Eukaryota</taxon>
        <taxon>Fungi</taxon>
        <taxon>Dikarya</taxon>
        <taxon>Basidiomycota</taxon>
        <taxon>Agaricomycotina</taxon>
        <taxon>Agaricomycetes</taxon>
        <taxon>Agaricomycetidae</taxon>
        <taxon>Agaricales</taxon>
        <taxon>Agaricineae</taxon>
        <taxon>Strophariaceae</taxon>
        <taxon>Psilocybe</taxon>
    </lineage>
</organism>
<dbReference type="InterPro" id="IPR013121">
    <property type="entry name" value="Fe_red_NAD-bd_6"/>
</dbReference>
<evidence type="ECO:0000256" key="3">
    <source>
        <dbReference type="ARBA" id="ARBA00022692"/>
    </source>
</evidence>
<feature type="compositionally biased region" description="Basic and acidic residues" evidence="8">
    <location>
        <begin position="286"/>
        <end position="296"/>
    </location>
</feature>
<feature type="region of interest" description="Disordered" evidence="8">
    <location>
        <begin position="326"/>
        <end position="358"/>
    </location>
</feature>
<evidence type="ECO:0000256" key="7">
    <source>
        <dbReference type="ARBA" id="ARBA00023136"/>
    </source>
</evidence>
<evidence type="ECO:0000256" key="1">
    <source>
        <dbReference type="ARBA" id="ARBA00004141"/>
    </source>
</evidence>
<gene>
    <name evidence="12" type="ORF">D9619_009486</name>
</gene>
<evidence type="ECO:0000256" key="5">
    <source>
        <dbReference type="ARBA" id="ARBA00023002"/>
    </source>
</evidence>
<comment type="caution">
    <text evidence="12">The sequence shown here is derived from an EMBL/GenBank/DDBJ whole genome shotgun (WGS) entry which is preliminary data.</text>
</comment>
<dbReference type="GO" id="GO:0006879">
    <property type="term" value="P:intracellular iron ion homeostasis"/>
    <property type="evidence" value="ECO:0007669"/>
    <property type="project" value="TreeGrafter"/>
</dbReference>
<dbReference type="Proteomes" id="UP000567179">
    <property type="component" value="Unassembled WGS sequence"/>
</dbReference>
<feature type="domain" description="Ferric oxidoreductase" evidence="10">
    <location>
        <begin position="40"/>
        <end position="157"/>
    </location>
</feature>
<feature type="compositionally biased region" description="Basic and acidic residues" evidence="8">
    <location>
        <begin position="326"/>
        <end position="339"/>
    </location>
</feature>
<keyword evidence="3 9" id="KW-0812">Transmembrane</keyword>
<feature type="transmembrane region" description="Helical" evidence="9">
    <location>
        <begin position="12"/>
        <end position="34"/>
    </location>
</feature>
<proteinExistence type="predicted"/>
<dbReference type="EMBL" id="JAACJJ010000002">
    <property type="protein sequence ID" value="KAF5329724.1"/>
    <property type="molecule type" value="Genomic_DNA"/>
</dbReference>
<evidence type="ECO:0000256" key="2">
    <source>
        <dbReference type="ARBA" id="ARBA00022448"/>
    </source>
</evidence>
<dbReference type="PANTHER" id="PTHR32361:SF9">
    <property type="entry name" value="FERRIC REDUCTASE TRANSMEMBRANE COMPONENT 3-RELATED"/>
    <property type="match status" value="1"/>
</dbReference>
<name>A0A8H5BUZ0_9AGAR</name>
<dbReference type="GO" id="GO:0015677">
    <property type="term" value="P:copper ion import"/>
    <property type="evidence" value="ECO:0007669"/>
    <property type="project" value="TreeGrafter"/>
</dbReference>
<feature type="transmembrane region" description="Helical" evidence="9">
    <location>
        <begin position="117"/>
        <end position="134"/>
    </location>
</feature>
<keyword evidence="5" id="KW-0560">Oxidoreductase</keyword>
<dbReference type="InterPro" id="IPR013130">
    <property type="entry name" value="Fe3_Rdtase_TM_dom"/>
</dbReference>
<dbReference type="Gene3D" id="3.40.50.80">
    <property type="entry name" value="Nucleotide-binding domain of ferredoxin-NADP reductase (FNR) module"/>
    <property type="match status" value="1"/>
</dbReference>
<dbReference type="PANTHER" id="PTHR32361">
    <property type="entry name" value="FERRIC/CUPRIC REDUCTASE TRANSMEMBRANE COMPONENT"/>
    <property type="match status" value="1"/>
</dbReference>
<keyword evidence="4 9" id="KW-1133">Transmembrane helix</keyword>
<feature type="transmembrane region" description="Helical" evidence="9">
    <location>
        <begin position="141"/>
        <end position="162"/>
    </location>
</feature>
<dbReference type="AlphaFoldDB" id="A0A8H5BUZ0"/>
<keyword evidence="7 9" id="KW-0472">Membrane</keyword>
<evidence type="ECO:0000313" key="12">
    <source>
        <dbReference type="EMBL" id="KAF5329724.1"/>
    </source>
</evidence>
<dbReference type="GO" id="GO:0006826">
    <property type="term" value="P:iron ion transport"/>
    <property type="evidence" value="ECO:0007669"/>
    <property type="project" value="TreeGrafter"/>
</dbReference>
<comment type="subcellular location">
    <subcellularLocation>
        <location evidence="1">Membrane</location>
        <topology evidence="1">Multi-pass membrane protein</topology>
    </subcellularLocation>
</comment>
<dbReference type="SFLD" id="SFLDG01168">
    <property type="entry name" value="Ferric_reductase_subgroup_(FRE"/>
    <property type="match status" value="1"/>
</dbReference>
<dbReference type="SUPFAM" id="SSF52343">
    <property type="entry name" value="Ferredoxin reductase-like, C-terminal NADP-linked domain"/>
    <property type="match status" value="1"/>
</dbReference>
<keyword evidence="6" id="KW-0406">Ion transport</keyword>
<feature type="compositionally biased region" description="Low complexity" evidence="8">
    <location>
        <begin position="528"/>
        <end position="538"/>
    </location>
</feature>
<accession>A0A8H5BUZ0</accession>
<evidence type="ECO:0000313" key="13">
    <source>
        <dbReference type="Proteomes" id="UP000567179"/>
    </source>
</evidence>
<feature type="region of interest" description="Disordered" evidence="8">
    <location>
        <begin position="271"/>
        <end position="301"/>
    </location>
</feature>
<dbReference type="GO" id="GO:0005886">
    <property type="term" value="C:plasma membrane"/>
    <property type="evidence" value="ECO:0007669"/>
    <property type="project" value="TreeGrafter"/>
</dbReference>
<evidence type="ECO:0000256" key="8">
    <source>
        <dbReference type="SAM" id="MobiDB-lite"/>
    </source>
</evidence>
<feature type="transmembrane region" description="Helical" evidence="9">
    <location>
        <begin position="40"/>
        <end position="65"/>
    </location>
</feature>
<dbReference type="GO" id="GO:0000293">
    <property type="term" value="F:ferric-chelate reductase activity"/>
    <property type="evidence" value="ECO:0007669"/>
    <property type="project" value="TreeGrafter"/>
</dbReference>
<dbReference type="Pfam" id="PF01794">
    <property type="entry name" value="Ferric_reduct"/>
    <property type="match status" value="1"/>
</dbReference>
<reference evidence="12 13" key="1">
    <citation type="journal article" date="2020" name="ISME J.">
        <title>Uncovering the hidden diversity of litter-decomposition mechanisms in mushroom-forming fungi.</title>
        <authorList>
            <person name="Floudas D."/>
            <person name="Bentzer J."/>
            <person name="Ahren D."/>
            <person name="Johansson T."/>
            <person name="Persson P."/>
            <person name="Tunlid A."/>
        </authorList>
    </citation>
    <scope>NUCLEOTIDE SEQUENCE [LARGE SCALE GENOMIC DNA]</scope>
    <source>
        <strain evidence="12 13">CBS 101986</strain>
    </source>
</reference>
<evidence type="ECO:0008006" key="14">
    <source>
        <dbReference type="Google" id="ProtNLM"/>
    </source>
</evidence>
<evidence type="ECO:0000256" key="6">
    <source>
        <dbReference type="ARBA" id="ARBA00023065"/>
    </source>
</evidence>
<dbReference type="OrthoDB" id="3944240at2759"/>
<dbReference type="InterPro" id="IPR051410">
    <property type="entry name" value="Ferric/Cupric_Reductase"/>
</dbReference>
<feature type="domain" description="Ferric reductase NAD binding" evidence="11">
    <location>
        <begin position="384"/>
        <end position="465"/>
    </location>
</feature>
<dbReference type="InterPro" id="IPR039261">
    <property type="entry name" value="FNR_nucleotide-bd"/>
</dbReference>
<protein>
    <recommendedName>
        <fullName evidence="14">FAD-binding FR-type domain-containing protein</fullName>
    </recommendedName>
</protein>
<dbReference type="CDD" id="cd06186">
    <property type="entry name" value="NOX_Duox_like_FAD_NADP"/>
    <property type="match status" value="1"/>
</dbReference>
<feature type="region of interest" description="Disordered" evidence="8">
    <location>
        <begin position="492"/>
        <end position="556"/>
    </location>
</feature>
<sequence length="618" mass="67021">MVFFIFPVFEIDLILVVAYILAVVLCIVLQAPLVSNSNRAGFIALAQLPVLFLFGTKNSILSILLGPSFSYDKLNFIHRWSGRLMFLGGLLHGSLWIRNHLQYGIQIIGAQKEESGIASFALLGVIVVSSVRGVRRGMWGVFWMLHILAFPAFFITVCYHTIYAAPWIFPPLAFYGFDLLLRMFKHRTLDAVLVPVDKQMTLVHIPHVTTGWRAGQHVRLRIFAAAGGAHIFESHPLSIYTAPPDVSCIRPQSMPALGSIPGLPVFSDNTLSSHCEADGQSEPDEKDSKSVEHEGTTRIPRGMSLGVRAVGDWSRAINAYAKTVGEEMREEARYRDEKTTPQTVDSSSPSPPSKPSAVAKLTPVPVQVTLDGPYGGCSIDLGEYETVLLFAGGAGATFTLGLLDDIVGRCVRQRRRGGEKTRRIEFAWCVRSFGSIEWFAPALMDIAFAAASSSTLDLHISIYVTCLCNPEAVPPIPNCDVTIVRPSVTRVLRDLTTPPPAKSGRGKTKAQTPMKSIPPASANTAPRSSSGDKSQSSADAEDADDDEIEEIDPEEVDEGVLNVGTRLQWVPDGGGLAVCASGPETLVREAANAVARIQMSGRGKRLGGVGLHTEVFMV</sequence>
<keyword evidence="13" id="KW-1185">Reference proteome</keyword>
<dbReference type="Pfam" id="PF08030">
    <property type="entry name" value="NAD_binding_6"/>
    <property type="match status" value="1"/>
</dbReference>
<evidence type="ECO:0000256" key="9">
    <source>
        <dbReference type="SAM" id="Phobius"/>
    </source>
</evidence>